<dbReference type="InterPro" id="IPR020846">
    <property type="entry name" value="MFS_dom"/>
</dbReference>
<evidence type="ECO:0000256" key="3">
    <source>
        <dbReference type="ARBA" id="ARBA00022989"/>
    </source>
</evidence>
<keyword evidence="4 6" id="KW-0472">Membrane</keyword>
<dbReference type="GO" id="GO:0022857">
    <property type="term" value="F:transmembrane transporter activity"/>
    <property type="evidence" value="ECO:0007669"/>
    <property type="project" value="InterPro"/>
</dbReference>
<dbReference type="EnsemblMetazoa" id="XM_021059223.2">
    <property type="protein sequence ID" value="XP_020914882.1"/>
    <property type="gene ID" value="LOC110252402"/>
</dbReference>
<name>A0A913Y507_EXADI</name>
<feature type="transmembrane region" description="Helical" evidence="6">
    <location>
        <begin position="139"/>
        <end position="157"/>
    </location>
</feature>
<dbReference type="PANTHER" id="PTHR24064">
    <property type="entry name" value="SOLUTE CARRIER FAMILY 22 MEMBER"/>
    <property type="match status" value="1"/>
</dbReference>
<protein>
    <recommendedName>
        <fullName evidence="7">Major facilitator superfamily (MFS) profile domain-containing protein</fullName>
    </recommendedName>
</protein>
<dbReference type="CDD" id="cd17317">
    <property type="entry name" value="MFS_SLC22"/>
    <property type="match status" value="1"/>
</dbReference>
<feature type="transmembrane region" description="Helical" evidence="6">
    <location>
        <begin position="313"/>
        <end position="334"/>
    </location>
</feature>
<keyword evidence="2 6" id="KW-0812">Transmembrane</keyword>
<feature type="transmembrane region" description="Helical" evidence="6">
    <location>
        <begin position="169"/>
        <end position="189"/>
    </location>
</feature>
<dbReference type="InterPro" id="IPR005829">
    <property type="entry name" value="Sugar_transporter_CS"/>
</dbReference>
<feature type="transmembrane region" description="Helical" evidence="6">
    <location>
        <begin position="111"/>
        <end position="132"/>
    </location>
</feature>
<evidence type="ECO:0000313" key="8">
    <source>
        <dbReference type="EnsemblMetazoa" id="XP_020914882.1"/>
    </source>
</evidence>
<evidence type="ECO:0000256" key="4">
    <source>
        <dbReference type="ARBA" id="ARBA00023136"/>
    </source>
</evidence>
<dbReference type="PROSITE" id="PS50850">
    <property type="entry name" value="MFS"/>
    <property type="match status" value="1"/>
</dbReference>
<feature type="region of interest" description="Disordered" evidence="5">
    <location>
        <begin position="495"/>
        <end position="525"/>
    </location>
</feature>
<dbReference type="Proteomes" id="UP000887567">
    <property type="component" value="Unplaced"/>
</dbReference>
<dbReference type="AlphaFoldDB" id="A0A913Y507"/>
<feature type="transmembrane region" description="Helical" evidence="6">
    <location>
        <begin position="340"/>
        <end position="362"/>
    </location>
</feature>
<keyword evidence="3 6" id="KW-1133">Transmembrane helix</keyword>
<feature type="transmembrane region" description="Helical" evidence="6">
    <location>
        <begin position="436"/>
        <end position="454"/>
    </location>
</feature>
<dbReference type="KEGG" id="epa:110252402"/>
<dbReference type="EnsemblMetazoa" id="XM_028663194.1">
    <property type="protein sequence ID" value="XP_028518995.1"/>
    <property type="gene ID" value="LOC110252402"/>
</dbReference>
<comment type="subcellular location">
    <subcellularLocation>
        <location evidence="1">Membrane</location>
        <topology evidence="1">Multi-pass membrane protein</topology>
    </subcellularLocation>
</comment>
<feature type="transmembrane region" description="Helical" evidence="6">
    <location>
        <begin position="460"/>
        <end position="480"/>
    </location>
</feature>
<dbReference type="RefSeq" id="XP_020914882.1">
    <property type="nucleotide sequence ID" value="XM_021059223.2"/>
</dbReference>
<dbReference type="GeneID" id="110252402"/>
<evidence type="ECO:0000256" key="5">
    <source>
        <dbReference type="SAM" id="MobiDB-lite"/>
    </source>
</evidence>
<dbReference type="InterPro" id="IPR036259">
    <property type="entry name" value="MFS_trans_sf"/>
</dbReference>
<feature type="domain" description="Major facilitator superfamily (MFS) profile" evidence="7">
    <location>
        <begin position="38"/>
        <end position="485"/>
    </location>
</feature>
<dbReference type="GO" id="GO:0016020">
    <property type="term" value="C:membrane"/>
    <property type="evidence" value="ECO:0007669"/>
    <property type="project" value="UniProtKB-SubCell"/>
</dbReference>
<evidence type="ECO:0000256" key="1">
    <source>
        <dbReference type="ARBA" id="ARBA00004141"/>
    </source>
</evidence>
<dbReference type="RefSeq" id="XP_028518995.1">
    <property type="nucleotide sequence ID" value="XM_028663194.1"/>
</dbReference>
<feature type="transmembrane region" description="Helical" evidence="6">
    <location>
        <begin position="37"/>
        <end position="59"/>
    </location>
</feature>
<dbReference type="OMA" id="IMIVCSA"/>
<feature type="transmembrane region" description="Helical" evidence="6">
    <location>
        <begin position="369"/>
        <end position="388"/>
    </location>
</feature>
<dbReference type="InterPro" id="IPR005828">
    <property type="entry name" value="MFS_sugar_transport-like"/>
</dbReference>
<reference evidence="8" key="1">
    <citation type="submission" date="2022-11" db="UniProtKB">
        <authorList>
            <consortium name="EnsemblMetazoa"/>
        </authorList>
    </citation>
    <scope>IDENTIFICATION</scope>
</reference>
<accession>A0A913Y507</accession>
<proteinExistence type="predicted"/>
<dbReference type="Gene3D" id="1.20.1250.20">
    <property type="entry name" value="MFS general substrate transporter like domains"/>
    <property type="match status" value="1"/>
</dbReference>
<feature type="transmembrane region" description="Helical" evidence="6">
    <location>
        <begin position="394"/>
        <end position="416"/>
    </location>
</feature>
<dbReference type="SUPFAM" id="SSF103473">
    <property type="entry name" value="MFS general substrate transporter"/>
    <property type="match status" value="1"/>
</dbReference>
<keyword evidence="9" id="KW-1185">Reference proteome</keyword>
<sequence>MAEISERNEAKKDQSTSEELDDVFKNHIFEFGRYQHVLYWLTYCLIIPSGLQFGLMVFVTGTPTFQCSDANSTCEINKCCKDCTSYAFEPKTFNSIVSEWNLICDRGGKAATAQSIFIGGILVGSFVSGIFSDVYGRRLCIYLSLVIMVIGTGAAAAADCLSLFSFLRFFMGFSVAGIMLSQYVYILELVGPSKRTMAGKLTDFGWVVGACYTVMLAYFIRDWRILLIVASLSAAVLLFTFKVVPETARWLLSHDKIDEAHAVLMKCADKKKVDPEVIRTILKDVRENEKVISRPKVSVLDLIKTAKMRRRTLILCFNWFVVGAVYFGFVLYVTNLSGNIYLNFFLMSVIDLVHTPVVWYGLQRFGRRVTYFTILMFGGIACLLVLVVPKEYTSLVTTIALLGKFCDTAAFSTIYLYTTELYPTVIRNTAMGTSSLCARVGGMIAPFIVMLAQLPGISLTLPIVIFGALIVAAAVSSLWLPETLRSSMHQTIEEEEAAPEDYSFPCCRKPLPEGKEDYELQQTAE</sequence>
<dbReference type="OrthoDB" id="5296287at2759"/>
<dbReference type="Pfam" id="PF00083">
    <property type="entry name" value="Sugar_tr"/>
    <property type="match status" value="1"/>
</dbReference>
<organism evidence="8 9">
    <name type="scientific">Exaiptasia diaphana</name>
    <name type="common">Tropical sea anemone</name>
    <name type="synonym">Aiptasia pulchella</name>
    <dbReference type="NCBI Taxonomy" id="2652724"/>
    <lineage>
        <taxon>Eukaryota</taxon>
        <taxon>Metazoa</taxon>
        <taxon>Cnidaria</taxon>
        <taxon>Anthozoa</taxon>
        <taxon>Hexacorallia</taxon>
        <taxon>Actiniaria</taxon>
        <taxon>Aiptasiidae</taxon>
        <taxon>Exaiptasia</taxon>
    </lineage>
</organism>
<evidence type="ECO:0000259" key="7">
    <source>
        <dbReference type="PROSITE" id="PS50850"/>
    </source>
</evidence>
<dbReference type="PROSITE" id="PS00216">
    <property type="entry name" value="SUGAR_TRANSPORT_1"/>
    <property type="match status" value="1"/>
</dbReference>
<feature type="transmembrane region" description="Helical" evidence="6">
    <location>
        <begin position="225"/>
        <end position="244"/>
    </location>
</feature>
<evidence type="ECO:0000313" key="9">
    <source>
        <dbReference type="Proteomes" id="UP000887567"/>
    </source>
</evidence>
<evidence type="ECO:0000256" key="6">
    <source>
        <dbReference type="SAM" id="Phobius"/>
    </source>
</evidence>
<feature type="transmembrane region" description="Helical" evidence="6">
    <location>
        <begin position="201"/>
        <end position="219"/>
    </location>
</feature>
<evidence type="ECO:0000256" key="2">
    <source>
        <dbReference type="ARBA" id="ARBA00022692"/>
    </source>
</evidence>